<evidence type="ECO:0000313" key="8">
    <source>
        <dbReference type="EMBL" id="NXG21709.1"/>
    </source>
</evidence>
<keyword evidence="4" id="KW-0206">Cytoskeleton</keyword>
<keyword evidence="5" id="KW-0966">Cell projection</keyword>
<evidence type="ECO:0000256" key="6">
    <source>
        <dbReference type="ARBA" id="ARBA00034777"/>
    </source>
</evidence>
<dbReference type="Pfam" id="PF14886">
    <property type="entry name" value="FAM183"/>
    <property type="match status" value="1"/>
</dbReference>
<feature type="non-terminal residue" evidence="8">
    <location>
        <position position="1"/>
    </location>
</feature>
<dbReference type="AlphaFoldDB" id="A0A7K9A3K6"/>
<dbReference type="PANTHER" id="PTHR33865:SF3">
    <property type="entry name" value="PROTEIN FAM183B"/>
    <property type="match status" value="1"/>
</dbReference>
<dbReference type="InterPro" id="IPR029214">
    <property type="entry name" value="CFAP144"/>
</dbReference>
<evidence type="ECO:0000256" key="2">
    <source>
        <dbReference type="ARBA" id="ARBA00004245"/>
    </source>
</evidence>
<comment type="caution">
    <text evidence="8">The sequence shown here is derived from an EMBL/GenBank/DDBJ whole genome shotgun (WGS) entry which is preliminary data.</text>
</comment>
<keyword evidence="3" id="KW-0963">Cytoplasm</keyword>
<dbReference type="PANTHER" id="PTHR33865">
    <property type="entry name" value="PROTEIN FAM183B"/>
    <property type="match status" value="1"/>
</dbReference>
<reference evidence="8 9" key="1">
    <citation type="submission" date="2019-09" db="EMBL/GenBank/DDBJ databases">
        <title>Bird 10,000 Genomes (B10K) Project - Family phase.</title>
        <authorList>
            <person name="Zhang G."/>
        </authorList>
    </citation>
    <scope>NUCLEOTIDE SEQUENCE [LARGE SCALE GENOMIC DNA]</scope>
    <source>
        <strain evidence="8">B10K-DU-001-02</strain>
        <tissue evidence="8">Muscle</tissue>
    </source>
</reference>
<feature type="compositionally biased region" description="Polar residues" evidence="7">
    <location>
        <begin position="39"/>
        <end position="54"/>
    </location>
</feature>
<feature type="non-terminal residue" evidence="8">
    <location>
        <position position="54"/>
    </location>
</feature>
<evidence type="ECO:0000256" key="1">
    <source>
        <dbReference type="ARBA" id="ARBA00004138"/>
    </source>
</evidence>
<evidence type="ECO:0000313" key="9">
    <source>
        <dbReference type="Proteomes" id="UP000591535"/>
    </source>
</evidence>
<name>A0A7K9A3K6_9PASS</name>
<evidence type="ECO:0000256" key="7">
    <source>
        <dbReference type="SAM" id="MobiDB-lite"/>
    </source>
</evidence>
<dbReference type="Proteomes" id="UP000591535">
    <property type="component" value="Unassembled WGS sequence"/>
</dbReference>
<accession>A0A7K9A3K6</accession>
<dbReference type="GO" id="GO:0005856">
    <property type="term" value="C:cytoskeleton"/>
    <property type="evidence" value="ECO:0007669"/>
    <property type="project" value="UniProtKB-SubCell"/>
</dbReference>
<dbReference type="EMBL" id="VWZG01008807">
    <property type="protein sequence ID" value="NXG21709.1"/>
    <property type="molecule type" value="Genomic_DNA"/>
</dbReference>
<evidence type="ECO:0000256" key="3">
    <source>
        <dbReference type="ARBA" id="ARBA00022490"/>
    </source>
</evidence>
<keyword evidence="9" id="KW-1185">Reference proteome</keyword>
<dbReference type="GO" id="GO:0097546">
    <property type="term" value="C:ciliary base"/>
    <property type="evidence" value="ECO:0007669"/>
    <property type="project" value="TreeGrafter"/>
</dbReference>
<gene>
    <name evidence="8" type="primary">Fam183b</name>
    <name evidence="8" type="ORF">GRAVAR_R08331</name>
</gene>
<evidence type="ECO:0000256" key="4">
    <source>
        <dbReference type="ARBA" id="ARBA00023212"/>
    </source>
</evidence>
<feature type="region of interest" description="Disordered" evidence="7">
    <location>
        <begin position="33"/>
        <end position="54"/>
    </location>
</feature>
<proteinExistence type="inferred from homology"/>
<comment type="similarity">
    <text evidence="6">Belongs to the CFAP144 family.</text>
</comment>
<evidence type="ECO:0000256" key="5">
    <source>
        <dbReference type="ARBA" id="ARBA00023273"/>
    </source>
</evidence>
<sequence length="54" mass="6363">HTITRKPMSWHDNIDEPVNDKFLNLFHRAALEPTKKYSEPQTESQEIGWNTTPL</sequence>
<comment type="subcellular location">
    <subcellularLocation>
        <location evidence="1">Cell projection</location>
        <location evidence="1">Cilium</location>
    </subcellularLocation>
    <subcellularLocation>
        <location evidence="2">Cytoplasm</location>
        <location evidence="2">Cytoskeleton</location>
    </subcellularLocation>
</comment>
<organism evidence="8 9">
    <name type="scientific">Grallaria varia</name>
    <name type="common">variegated antpitta</name>
    <dbReference type="NCBI Taxonomy" id="117165"/>
    <lineage>
        <taxon>Eukaryota</taxon>
        <taxon>Metazoa</taxon>
        <taxon>Chordata</taxon>
        <taxon>Craniata</taxon>
        <taxon>Vertebrata</taxon>
        <taxon>Euteleostomi</taxon>
        <taxon>Archelosauria</taxon>
        <taxon>Archosauria</taxon>
        <taxon>Dinosauria</taxon>
        <taxon>Saurischia</taxon>
        <taxon>Theropoda</taxon>
        <taxon>Coelurosauria</taxon>
        <taxon>Aves</taxon>
        <taxon>Neognathae</taxon>
        <taxon>Neoaves</taxon>
        <taxon>Telluraves</taxon>
        <taxon>Australaves</taxon>
        <taxon>Passeriformes</taxon>
        <taxon>Formicariidae</taxon>
        <taxon>Grallaria</taxon>
    </lineage>
</organism>
<protein>
    <submittedName>
        <fullName evidence="8">F183B protein</fullName>
    </submittedName>
</protein>